<proteinExistence type="predicted"/>
<dbReference type="EMBL" id="CM029042">
    <property type="protein sequence ID" value="KAG2621430.1"/>
    <property type="molecule type" value="Genomic_DNA"/>
</dbReference>
<protein>
    <submittedName>
        <fullName evidence="2">Uncharacterized protein</fullName>
    </submittedName>
</protein>
<evidence type="ECO:0000256" key="1">
    <source>
        <dbReference type="SAM" id="MobiDB-lite"/>
    </source>
</evidence>
<sequence length="100" mass="11155">MISTGWFLPTSRVRTRIPEPSGLAGDSLQGKKDAAPPPLFRPALSSRLRCPHSVERHHFISIPVSLLLRLFPNSMEPHHFPVEMLPRRSTSGPPPRPAHP</sequence>
<accession>A0A8T0UFT7</accession>
<comment type="caution">
    <text evidence="2">The sequence shown here is derived from an EMBL/GenBank/DDBJ whole genome shotgun (WGS) entry which is preliminary data.</text>
</comment>
<gene>
    <name evidence="2" type="ORF">PVAP13_3NG238800</name>
</gene>
<reference evidence="2" key="1">
    <citation type="submission" date="2020-05" db="EMBL/GenBank/DDBJ databases">
        <title>WGS assembly of Panicum virgatum.</title>
        <authorList>
            <person name="Lovell J.T."/>
            <person name="Jenkins J."/>
            <person name="Shu S."/>
            <person name="Juenger T.E."/>
            <person name="Schmutz J."/>
        </authorList>
    </citation>
    <scope>NUCLEOTIDE SEQUENCE</scope>
    <source>
        <strain evidence="2">AP13</strain>
    </source>
</reference>
<dbReference type="AlphaFoldDB" id="A0A8T0UFT7"/>
<feature type="region of interest" description="Disordered" evidence="1">
    <location>
        <begin position="16"/>
        <end position="38"/>
    </location>
</feature>
<keyword evidence="3" id="KW-1185">Reference proteome</keyword>
<dbReference type="Proteomes" id="UP000823388">
    <property type="component" value="Chromosome 3N"/>
</dbReference>
<evidence type="ECO:0000313" key="3">
    <source>
        <dbReference type="Proteomes" id="UP000823388"/>
    </source>
</evidence>
<evidence type="ECO:0000313" key="2">
    <source>
        <dbReference type="EMBL" id="KAG2621430.1"/>
    </source>
</evidence>
<organism evidence="2 3">
    <name type="scientific">Panicum virgatum</name>
    <name type="common">Blackwell switchgrass</name>
    <dbReference type="NCBI Taxonomy" id="38727"/>
    <lineage>
        <taxon>Eukaryota</taxon>
        <taxon>Viridiplantae</taxon>
        <taxon>Streptophyta</taxon>
        <taxon>Embryophyta</taxon>
        <taxon>Tracheophyta</taxon>
        <taxon>Spermatophyta</taxon>
        <taxon>Magnoliopsida</taxon>
        <taxon>Liliopsida</taxon>
        <taxon>Poales</taxon>
        <taxon>Poaceae</taxon>
        <taxon>PACMAD clade</taxon>
        <taxon>Panicoideae</taxon>
        <taxon>Panicodae</taxon>
        <taxon>Paniceae</taxon>
        <taxon>Panicinae</taxon>
        <taxon>Panicum</taxon>
        <taxon>Panicum sect. Hiantes</taxon>
    </lineage>
</organism>
<name>A0A8T0UFT7_PANVG</name>